<feature type="binding site" evidence="8">
    <location>
        <begin position="211"/>
        <end position="217"/>
    </location>
    <ligand>
        <name>ATP</name>
        <dbReference type="ChEBI" id="CHEBI:30616"/>
    </ligand>
</feature>
<dbReference type="NCBIfam" id="TIGR01027">
    <property type="entry name" value="proB"/>
    <property type="match status" value="1"/>
</dbReference>
<accession>A0ABT0N3P9</accession>
<dbReference type="PANTHER" id="PTHR43654:SF1">
    <property type="entry name" value="ISOPENTENYL PHOSPHATE KINASE"/>
    <property type="match status" value="1"/>
</dbReference>
<dbReference type="Gene3D" id="2.30.130.10">
    <property type="entry name" value="PUA domain"/>
    <property type="match status" value="1"/>
</dbReference>
<organism evidence="10 11">
    <name type="scientific">Shewanella corallii</name>
    <dbReference type="NCBI Taxonomy" id="560080"/>
    <lineage>
        <taxon>Bacteria</taxon>
        <taxon>Pseudomonadati</taxon>
        <taxon>Pseudomonadota</taxon>
        <taxon>Gammaproteobacteria</taxon>
        <taxon>Alteromonadales</taxon>
        <taxon>Shewanellaceae</taxon>
        <taxon>Shewanella</taxon>
    </lineage>
</organism>
<evidence type="ECO:0000313" key="10">
    <source>
        <dbReference type="EMBL" id="MCL2912730.1"/>
    </source>
</evidence>
<name>A0ABT0N3P9_9GAMM</name>
<keyword evidence="4 8" id="KW-0808">Transferase</keyword>
<protein>
    <recommendedName>
        <fullName evidence="8">Glutamate 5-kinase</fullName>
        <ecNumber evidence="8">2.7.2.11</ecNumber>
    </recommendedName>
    <alternativeName>
        <fullName evidence="8">Gamma-glutamyl kinase</fullName>
        <shortName evidence="8">GK</shortName>
    </alternativeName>
</protein>
<keyword evidence="6 8" id="KW-0418">Kinase</keyword>
<keyword evidence="11" id="KW-1185">Reference proteome</keyword>
<dbReference type="PRINTS" id="PR00474">
    <property type="entry name" value="GLU5KINASE"/>
</dbReference>
<gene>
    <name evidence="8 10" type="primary">proB</name>
    <name evidence="10" type="ORF">L2725_02855</name>
</gene>
<keyword evidence="1 8" id="KW-0963">Cytoplasm</keyword>
<dbReference type="HAMAP" id="MF_00456">
    <property type="entry name" value="ProB"/>
    <property type="match status" value="1"/>
</dbReference>
<evidence type="ECO:0000256" key="3">
    <source>
        <dbReference type="ARBA" id="ARBA00022650"/>
    </source>
</evidence>
<sequence>MMKSVNQWKRVVVKVGSALISPNRHGCSSRYLLSIAQFILQCRQQQIDVVLVSSGSVAAGAYLVDKPGSDSVAVRKARAAAGQMEMMATWSRFFDDATAQLLITHADLRDKERHQSIRETLFALLDNQLLPIVNENDAVTTKRLKVGDNDNLAAMVAAAADADALILCTDIEGLYTANPKEVADATLVPVVNKITPEVFAMAGGSGSDVGTGGMFTKVEAAEKATAHGIDTYVLDGRNNASFDALLKGENPGTCFVGRSNPMTSGDHWMAHTVRTFGKVVFEEEWDTKALSEGNTEGLTSEVIAQVDGSFQKGDPISLYDSDGNEIARAHSRYSSCLLEYFATHNMPANEKVNDIIEPEVVVMENK</sequence>
<dbReference type="GO" id="GO:0004349">
    <property type="term" value="F:glutamate 5-kinase activity"/>
    <property type="evidence" value="ECO:0007669"/>
    <property type="project" value="UniProtKB-EC"/>
</dbReference>
<evidence type="ECO:0000259" key="9">
    <source>
        <dbReference type="Pfam" id="PF00696"/>
    </source>
</evidence>
<dbReference type="PIRSF" id="PIRSF000729">
    <property type="entry name" value="GK"/>
    <property type="match status" value="1"/>
</dbReference>
<dbReference type="InterPro" id="IPR001048">
    <property type="entry name" value="Asp/Glu/Uridylate_kinase"/>
</dbReference>
<feature type="binding site" evidence="8">
    <location>
        <position position="54"/>
    </location>
    <ligand>
        <name>substrate</name>
    </ligand>
</feature>
<evidence type="ECO:0000256" key="7">
    <source>
        <dbReference type="ARBA" id="ARBA00022840"/>
    </source>
</evidence>
<evidence type="ECO:0000256" key="2">
    <source>
        <dbReference type="ARBA" id="ARBA00022605"/>
    </source>
</evidence>
<evidence type="ECO:0000256" key="5">
    <source>
        <dbReference type="ARBA" id="ARBA00022741"/>
    </source>
</evidence>
<evidence type="ECO:0000256" key="8">
    <source>
        <dbReference type="HAMAP-Rule" id="MF_00456"/>
    </source>
</evidence>
<feature type="binding site" evidence="8">
    <location>
        <begin position="169"/>
        <end position="170"/>
    </location>
    <ligand>
        <name>ATP</name>
        <dbReference type="ChEBI" id="CHEBI:30616"/>
    </ligand>
</feature>
<dbReference type="InterPro" id="IPR015947">
    <property type="entry name" value="PUA-like_sf"/>
</dbReference>
<feature type="binding site" evidence="8">
    <location>
        <position position="137"/>
    </location>
    <ligand>
        <name>substrate</name>
    </ligand>
</feature>
<proteinExistence type="inferred from homology"/>
<dbReference type="PANTHER" id="PTHR43654">
    <property type="entry name" value="GLUTAMATE 5-KINASE"/>
    <property type="match status" value="1"/>
</dbReference>
<feature type="binding site" evidence="8">
    <location>
        <position position="14"/>
    </location>
    <ligand>
        <name>ATP</name>
        <dbReference type="ChEBI" id="CHEBI:30616"/>
    </ligand>
</feature>
<dbReference type="InterPro" id="IPR001057">
    <property type="entry name" value="Glu/AcGlu_kinase"/>
</dbReference>
<evidence type="ECO:0000313" key="11">
    <source>
        <dbReference type="Proteomes" id="UP001202831"/>
    </source>
</evidence>
<comment type="subcellular location">
    <subcellularLocation>
        <location evidence="8">Cytoplasm</location>
    </subcellularLocation>
</comment>
<dbReference type="Gene3D" id="3.40.1160.10">
    <property type="entry name" value="Acetylglutamate kinase-like"/>
    <property type="match status" value="1"/>
</dbReference>
<dbReference type="InterPro" id="IPR019797">
    <property type="entry name" value="Glutamate_5-kinase_CS"/>
</dbReference>
<keyword evidence="3 8" id="KW-0641">Proline biosynthesis</keyword>
<evidence type="ECO:0000256" key="4">
    <source>
        <dbReference type="ARBA" id="ARBA00022679"/>
    </source>
</evidence>
<dbReference type="Proteomes" id="UP001202831">
    <property type="component" value="Unassembled WGS sequence"/>
</dbReference>
<evidence type="ECO:0000256" key="1">
    <source>
        <dbReference type="ARBA" id="ARBA00022490"/>
    </source>
</evidence>
<comment type="caution">
    <text evidence="10">The sequence shown here is derived from an EMBL/GenBank/DDBJ whole genome shotgun (WGS) entry which is preliminary data.</text>
</comment>
<dbReference type="InterPro" id="IPR005715">
    <property type="entry name" value="Glu_5kinase/COase_Synthase"/>
</dbReference>
<reference evidence="10 11" key="1">
    <citation type="submission" date="2022-01" db="EMBL/GenBank/DDBJ databases">
        <title>Whole genome-based taxonomy of the Shewanellaceae.</title>
        <authorList>
            <person name="Martin-Rodriguez A.J."/>
        </authorList>
    </citation>
    <scope>NUCLEOTIDE SEQUENCE [LARGE SCALE GENOMIC DNA]</scope>
    <source>
        <strain evidence="10 11">DSM 21332</strain>
    </source>
</reference>
<evidence type="ECO:0000256" key="6">
    <source>
        <dbReference type="ARBA" id="ARBA00022777"/>
    </source>
</evidence>
<feature type="binding site" evidence="8">
    <location>
        <position position="149"/>
    </location>
    <ligand>
        <name>substrate</name>
    </ligand>
</feature>
<comment type="similarity">
    <text evidence="8">Belongs to the glutamate 5-kinase family.</text>
</comment>
<dbReference type="InterPro" id="IPR036393">
    <property type="entry name" value="AceGlu_kinase-like_sf"/>
</dbReference>
<keyword evidence="5 8" id="KW-0547">Nucleotide-binding</keyword>
<comment type="function">
    <text evidence="8">Catalyzes the transfer of a phosphate group to glutamate to form L-glutamate 5-phosphate.</text>
</comment>
<dbReference type="PROSITE" id="PS50890">
    <property type="entry name" value="PUA"/>
    <property type="match status" value="1"/>
</dbReference>
<feature type="domain" description="Aspartate/glutamate/uridylate kinase" evidence="9">
    <location>
        <begin position="9"/>
        <end position="235"/>
    </location>
</feature>
<comment type="catalytic activity">
    <reaction evidence="8">
        <text>L-glutamate + ATP = L-glutamyl 5-phosphate + ADP</text>
        <dbReference type="Rhea" id="RHEA:14877"/>
        <dbReference type="ChEBI" id="CHEBI:29985"/>
        <dbReference type="ChEBI" id="CHEBI:30616"/>
        <dbReference type="ChEBI" id="CHEBI:58274"/>
        <dbReference type="ChEBI" id="CHEBI:456216"/>
        <dbReference type="EC" id="2.7.2.11"/>
    </reaction>
</comment>
<comment type="pathway">
    <text evidence="8">Amino-acid biosynthesis; L-proline biosynthesis; L-glutamate 5-semialdehyde from L-glutamate: step 1/2.</text>
</comment>
<dbReference type="CDD" id="cd04242">
    <property type="entry name" value="AAK_G5K_ProB"/>
    <property type="match status" value="1"/>
</dbReference>
<dbReference type="RefSeq" id="WP_248934353.1">
    <property type="nucleotide sequence ID" value="NZ_JAKIKT010000001.1"/>
</dbReference>
<keyword evidence="2 8" id="KW-0028">Amino-acid biosynthesis</keyword>
<dbReference type="EMBL" id="JAKIKT010000001">
    <property type="protein sequence ID" value="MCL2912730.1"/>
    <property type="molecule type" value="Genomic_DNA"/>
</dbReference>
<dbReference type="InterPro" id="IPR041739">
    <property type="entry name" value="G5K_ProB"/>
</dbReference>
<dbReference type="PROSITE" id="PS00902">
    <property type="entry name" value="GLUTAMATE_5_KINASE"/>
    <property type="match status" value="1"/>
</dbReference>
<dbReference type="SUPFAM" id="SSF88697">
    <property type="entry name" value="PUA domain-like"/>
    <property type="match status" value="1"/>
</dbReference>
<dbReference type="EC" id="2.7.2.11" evidence="8"/>
<dbReference type="Pfam" id="PF00696">
    <property type="entry name" value="AA_kinase"/>
    <property type="match status" value="1"/>
</dbReference>
<dbReference type="InterPro" id="IPR036974">
    <property type="entry name" value="PUA_sf"/>
</dbReference>
<dbReference type="InterPro" id="IPR011529">
    <property type="entry name" value="Glu_5kinase"/>
</dbReference>
<dbReference type="SUPFAM" id="SSF53633">
    <property type="entry name" value="Carbamate kinase-like"/>
    <property type="match status" value="1"/>
</dbReference>
<keyword evidence="7 8" id="KW-0067">ATP-binding</keyword>